<keyword evidence="2" id="KW-1185">Reference proteome</keyword>
<evidence type="ECO:0000313" key="2">
    <source>
        <dbReference type="Proteomes" id="UP000325902"/>
    </source>
</evidence>
<dbReference type="EMBL" id="VCHE01000028">
    <property type="protein sequence ID" value="KAB2575968.1"/>
    <property type="molecule type" value="Genomic_DNA"/>
</dbReference>
<dbReference type="PANTHER" id="PTHR39217:SF1">
    <property type="entry name" value="GLUTATHIONE SYNTHETASE"/>
    <property type="match status" value="1"/>
</dbReference>
<accession>A0A5N5DDS1</accession>
<dbReference type="PANTHER" id="PTHR39217">
    <property type="match status" value="1"/>
</dbReference>
<reference evidence="1 2" key="1">
    <citation type="journal article" date="2019" name="Sci. Rep.">
        <title>A multi-omics analysis of the grapevine pathogen Lasiodiplodia theobromae reveals that temperature affects the expression of virulence- and pathogenicity-related genes.</title>
        <authorList>
            <person name="Felix C."/>
            <person name="Meneses R."/>
            <person name="Goncalves M.F.M."/>
            <person name="Tilleman L."/>
            <person name="Duarte A.S."/>
            <person name="Jorrin-Novo J.V."/>
            <person name="Van de Peer Y."/>
            <person name="Deforce D."/>
            <person name="Van Nieuwerburgh F."/>
            <person name="Esteves A.C."/>
            <person name="Alves A."/>
        </authorList>
    </citation>
    <scope>NUCLEOTIDE SEQUENCE [LARGE SCALE GENOMIC DNA]</scope>
    <source>
        <strain evidence="1 2">LA-SOL3</strain>
    </source>
</reference>
<proteinExistence type="predicted"/>
<comment type="caution">
    <text evidence="1">The sequence shown here is derived from an EMBL/GenBank/DDBJ whole genome shotgun (WGS) entry which is preliminary data.</text>
</comment>
<dbReference type="SUPFAM" id="SSF56059">
    <property type="entry name" value="Glutathione synthetase ATP-binding domain-like"/>
    <property type="match status" value="1"/>
</dbReference>
<dbReference type="AlphaFoldDB" id="A0A5N5DDS1"/>
<dbReference type="OrthoDB" id="406765at2759"/>
<evidence type="ECO:0008006" key="3">
    <source>
        <dbReference type="Google" id="ProtNLM"/>
    </source>
</evidence>
<gene>
    <name evidence="1" type="ORF">DBV05_g5425</name>
</gene>
<organism evidence="1 2">
    <name type="scientific">Lasiodiplodia theobromae</name>
    <dbReference type="NCBI Taxonomy" id="45133"/>
    <lineage>
        <taxon>Eukaryota</taxon>
        <taxon>Fungi</taxon>
        <taxon>Dikarya</taxon>
        <taxon>Ascomycota</taxon>
        <taxon>Pezizomycotina</taxon>
        <taxon>Dothideomycetes</taxon>
        <taxon>Dothideomycetes incertae sedis</taxon>
        <taxon>Botryosphaeriales</taxon>
        <taxon>Botryosphaeriaceae</taxon>
        <taxon>Lasiodiplodia</taxon>
    </lineage>
</organism>
<dbReference type="InterPro" id="IPR053191">
    <property type="entry name" value="DcsG_Biosynth_Enzyme"/>
</dbReference>
<name>A0A5N5DDS1_9PEZI</name>
<evidence type="ECO:0000313" key="1">
    <source>
        <dbReference type="EMBL" id="KAB2575968.1"/>
    </source>
</evidence>
<sequence length="378" mass="40728">MGSNSLSDPIPTTPSILFITANLPTPEDEAAIWIGKIEAYLTDPLNAFRARGAAVTLRTFQDPALTAAAIASTYTHVLFLAVDKYIHHMPAFTAFLDATLPEARRLNPRLRIHNPAAVVRWNANKTYLAELQALDTAGFHVPRTAFLDPATTDAPALAAHLAADARVAGNPSTPVVLKPSIAASGHSTHLLRSPLALTADDVAALESMRAAAAATQQQMGAMLLVQEYLPRVAAQDGADGSGGEWSMIVVNGRLTHAVRKRPQAGEFRINSAFKGVWEPMAAEGDARVPECGRVVAGRVWEWLVGKERVLKGERGETEVETTELLYARVDGVVGEDGEFVLMEVELIEPWLWLLDQEGHPGREGLKVFVDAVLDDGGL</sequence>
<protein>
    <recommendedName>
        <fullName evidence="3">ATP-grasp domain-containing protein</fullName>
    </recommendedName>
</protein>
<dbReference type="Proteomes" id="UP000325902">
    <property type="component" value="Unassembled WGS sequence"/>
</dbReference>